<dbReference type="Proteomes" id="UP001141806">
    <property type="component" value="Unassembled WGS sequence"/>
</dbReference>
<dbReference type="AlphaFoldDB" id="A0A9Q0QUS9"/>
<feature type="region of interest" description="Disordered" evidence="1">
    <location>
        <begin position="133"/>
        <end position="207"/>
    </location>
</feature>
<sequence length="295" mass="32988">MMLGTKLHECYYHLIPRVFSHISQHNLVPRGGYRDAIVHFCEFVAYCPTICHQVCLPYLIMRTIIHSALYTWIDNLPYNSLLTQLFTNLGFDLTLDLDTETRVHTDFGCNMLHRFRLQDIFLDDEELERHPLPHPIRRCQPAKRAQHRDAISSSSSEDELAVPSGSGDASPMHVDTSEEAPSVPVAEDEADSANDEQESPSHAIGGDERVIAVEQSIIQLQISKEATRNEVAFLRSALTSAGIIPRIIDDTVAIAIAKHESSHRWGSQAVAPAMATYFVDSPRHQADHGSQESDP</sequence>
<dbReference type="OrthoDB" id="1750431at2759"/>
<evidence type="ECO:0000313" key="3">
    <source>
        <dbReference type="Proteomes" id="UP001141806"/>
    </source>
</evidence>
<proteinExistence type="predicted"/>
<feature type="compositionally biased region" description="Basic residues" evidence="1">
    <location>
        <begin position="135"/>
        <end position="146"/>
    </location>
</feature>
<keyword evidence="3" id="KW-1185">Reference proteome</keyword>
<gene>
    <name evidence="2" type="ORF">NE237_005877</name>
</gene>
<dbReference type="EMBL" id="JAMYWD010000004">
    <property type="protein sequence ID" value="KAJ4972703.1"/>
    <property type="molecule type" value="Genomic_DNA"/>
</dbReference>
<evidence type="ECO:0000256" key="1">
    <source>
        <dbReference type="SAM" id="MobiDB-lite"/>
    </source>
</evidence>
<reference evidence="2" key="1">
    <citation type="journal article" date="2023" name="Plant J.">
        <title>The genome of the king protea, Protea cynaroides.</title>
        <authorList>
            <person name="Chang J."/>
            <person name="Duong T.A."/>
            <person name="Schoeman C."/>
            <person name="Ma X."/>
            <person name="Roodt D."/>
            <person name="Barker N."/>
            <person name="Li Z."/>
            <person name="Van de Peer Y."/>
            <person name="Mizrachi E."/>
        </authorList>
    </citation>
    <scope>NUCLEOTIDE SEQUENCE</scope>
    <source>
        <tissue evidence="2">Young leaves</tissue>
    </source>
</reference>
<comment type="caution">
    <text evidence="2">The sequence shown here is derived from an EMBL/GenBank/DDBJ whole genome shotgun (WGS) entry which is preliminary data.</text>
</comment>
<feature type="compositionally biased region" description="Acidic residues" evidence="1">
    <location>
        <begin position="186"/>
        <end position="198"/>
    </location>
</feature>
<name>A0A9Q0QUS9_9MAGN</name>
<evidence type="ECO:0000313" key="2">
    <source>
        <dbReference type="EMBL" id="KAJ4972703.1"/>
    </source>
</evidence>
<organism evidence="2 3">
    <name type="scientific">Protea cynaroides</name>
    <dbReference type="NCBI Taxonomy" id="273540"/>
    <lineage>
        <taxon>Eukaryota</taxon>
        <taxon>Viridiplantae</taxon>
        <taxon>Streptophyta</taxon>
        <taxon>Embryophyta</taxon>
        <taxon>Tracheophyta</taxon>
        <taxon>Spermatophyta</taxon>
        <taxon>Magnoliopsida</taxon>
        <taxon>Proteales</taxon>
        <taxon>Proteaceae</taxon>
        <taxon>Protea</taxon>
    </lineage>
</organism>
<protein>
    <submittedName>
        <fullName evidence="2">Uncharacterized protein</fullName>
    </submittedName>
</protein>
<accession>A0A9Q0QUS9</accession>